<gene>
    <name evidence="1" type="ORF">FIBSPDRAFT_941771</name>
</gene>
<keyword evidence="2" id="KW-1185">Reference proteome</keyword>
<evidence type="ECO:0000313" key="2">
    <source>
        <dbReference type="Proteomes" id="UP000076532"/>
    </source>
</evidence>
<dbReference type="Proteomes" id="UP000076532">
    <property type="component" value="Unassembled WGS sequence"/>
</dbReference>
<sequence length="165" mass="18040">MSTGKPSYISLTWSRAATRHGAVGTFRVPFNTGQSVMWLTTTKDASRMRRCLVAPFNIQCQRRKGTRLLRENSTSEITANIATQSECPTCTQPLMRPTADGISGAYTSLAGTRIACKARHPRVCPLIVLPLEGQSETATAIVSSFHFAINEVCSLWLDKCENVCG</sequence>
<feature type="non-terminal residue" evidence="1">
    <location>
        <position position="165"/>
    </location>
</feature>
<accession>A0A167TGR1</accession>
<organism evidence="1 2">
    <name type="scientific">Athelia psychrophila</name>
    <dbReference type="NCBI Taxonomy" id="1759441"/>
    <lineage>
        <taxon>Eukaryota</taxon>
        <taxon>Fungi</taxon>
        <taxon>Dikarya</taxon>
        <taxon>Basidiomycota</taxon>
        <taxon>Agaricomycotina</taxon>
        <taxon>Agaricomycetes</taxon>
        <taxon>Agaricomycetidae</taxon>
        <taxon>Atheliales</taxon>
        <taxon>Atheliaceae</taxon>
        <taxon>Athelia</taxon>
    </lineage>
</organism>
<evidence type="ECO:0000313" key="1">
    <source>
        <dbReference type="EMBL" id="KZP02923.1"/>
    </source>
</evidence>
<proteinExistence type="predicted"/>
<name>A0A167TGR1_9AGAM</name>
<protein>
    <submittedName>
        <fullName evidence="1">Uncharacterized protein</fullName>
    </submittedName>
</protein>
<reference evidence="1 2" key="1">
    <citation type="journal article" date="2016" name="Mol. Biol. Evol.">
        <title>Comparative Genomics of Early-Diverging Mushroom-Forming Fungi Provides Insights into the Origins of Lignocellulose Decay Capabilities.</title>
        <authorList>
            <person name="Nagy L.G."/>
            <person name="Riley R."/>
            <person name="Tritt A."/>
            <person name="Adam C."/>
            <person name="Daum C."/>
            <person name="Floudas D."/>
            <person name="Sun H."/>
            <person name="Yadav J.S."/>
            <person name="Pangilinan J."/>
            <person name="Larsson K.H."/>
            <person name="Matsuura K."/>
            <person name="Barry K."/>
            <person name="Labutti K."/>
            <person name="Kuo R."/>
            <person name="Ohm R.A."/>
            <person name="Bhattacharya S.S."/>
            <person name="Shirouzu T."/>
            <person name="Yoshinaga Y."/>
            <person name="Martin F.M."/>
            <person name="Grigoriev I.V."/>
            <person name="Hibbett D.S."/>
        </authorList>
    </citation>
    <scope>NUCLEOTIDE SEQUENCE [LARGE SCALE GENOMIC DNA]</scope>
    <source>
        <strain evidence="1 2">CBS 109695</strain>
    </source>
</reference>
<dbReference type="AlphaFoldDB" id="A0A167TGR1"/>
<dbReference type="EMBL" id="KV418238">
    <property type="protein sequence ID" value="KZP02923.1"/>
    <property type="molecule type" value="Genomic_DNA"/>
</dbReference>